<name>A0AA35YAZ7_LACSI</name>
<gene>
    <name evidence="1" type="ORF">LSALG_LOCUS12145</name>
</gene>
<dbReference type="AlphaFoldDB" id="A0AA35YAZ7"/>
<dbReference type="Pfam" id="PF07466">
    <property type="entry name" value="DUF1517"/>
    <property type="match status" value="1"/>
</dbReference>
<dbReference type="Proteomes" id="UP001177003">
    <property type="component" value="Chromosome 2"/>
</dbReference>
<keyword evidence="2" id="KW-1185">Reference proteome</keyword>
<dbReference type="InterPro" id="IPR010903">
    <property type="entry name" value="DUF1517"/>
</dbReference>
<dbReference type="PANTHER" id="PTHR33975:SF2">
    <property type="entry name" value="MYELIN-ASSOCIATED OLIGODENDROCYTE BASIC PROTEIN"/>
    <property type="match status" value="1"/>
</dbReference>
<proteinExistence type="predicted"/>
<accession>A0AA35YAZ7</accession>
<reference evidence="1" key="1">
    <citation type="submission" date="2023-04" db="EMBL/GenBank/DDBJ databases">
        <authorList>
            <person name="Vijverberg K."/>
            <person name="Xiong W."/>
            <person name="Schranz E."/>
        </authorList>
    </citation>
    <scope>NUCLEOTIDE SEQUENCE</scope>
</reference>
<organism evidence="1 2">
    <name type="scientific">Lactuca saligna</name>
    <name type="common">Willowleaf lettuce</name>
    <dbReference type="NCBI Taxonomy" id="75948"/>
    <lineage>
        <taxon>Eukaryota</taxon>
        <taxon>Viridiplantae</taxon>
        <taxon>Streptophyta</taxon>
        <taxon>Embryophyta</taxon>
        <taxon>Tracheophyta</taxon>
        <taxon>Spermatophyta</taxon>
        <taxon>Magnoliopsida</taxon>
        <taxon>eudicotyledons</taxon>
        <taxon>Gunneridae</taxon>
        <taxon>Pentapetalae</taxon>
        <taxon>asterids</taxon>
        <taxon>campanulids</taxon>
        <taxon>Asterales</taxon>
        <taxon>Asteraceae</taxon>
        <taxon>Cichorioideae</taxon>
        <taxon>Cichorieae</taxon>
        <taxon>Lactucinae</taxon>
        <taxon>Lactuca</taxon>
    </lineage>
</organism>
<sequence length="114" mass="12750">MQRTINRRNKDFHKEYIVITIIVAAKGEHKLPPINSSAELKEALQKLATIPLNSVEDVTLRYLSHASIAQPLFLAIVLRSTTSLQATVPPSSLPQELSVKVHPFTTTKFPHIRS</sequence>
<dbReference type="PANTHER" id="PTHR33975">
    <property type="entry name" value="MYELIN-ASSOCIATED OLIGODENDROCYTE BASIC PROTEIN"/>
    <property type="match status" value="1"/>
</dbReference>
<evidence type="ECO:0000313" key="1">
    <source>
        <dbReference type="EMBL" id="CAI9271890.1"/>
    </source>
</evidence>
<dbReference type="InterPro" id="IPR053023">
    <property type="entry name" value="FLAP_modulator"/>
</dbReference>
<protein>
    <submittedName>
        <fullName evidence="1">Uncharacterized protein</fullName>
    </submittedName>
</protein>
<dbReference type="GO" id="GO:0009507">
    <property type="term" value="C:chloroplast"/>
    <property type="evidence" value="ECO:0007669"/>
    <property type="project" value="TreeGrafter"/>
</dbReference>
<dbReference type="EMBL" id="OX465078">
    <property type="protein sequence ID" value="CAI9271890.1"/>
    <property type="molecule type" value="Genomic_DNA"/>
</dbReference>
<evidence type="ECO:0000313" key="2">
    <source>
        <dbReference type="Proteomes" id="UP001177003"/>
    </source>
</evidence>